<dbReference type="KEGG" id="sli:Slin_1222"/>
<dbReference type="Gene3D" id="1.50.10.100">
    <property type="entry name" value="Chondroitin AC/alginate lyase"/>
    <property type="match status" value="1"/>
</dbReference>
<evidence type="ECO:0000313" key="1">
    <source>
        <dbReference type="EMBL" id="ADB37272.1"/>
    </source>
</evidence>
<evidence type="ECO:0000313" key="2">
    <source>
        <dbReference type="Proteomes" id="UP000002028"/>
    </source>
</evidence>
<dbReference type="STRING" id="504472.Slin_1222"/>
<evidence type="ECO:0008006" key="3">
    <source>
        <dbReference type="Google" id="ProtNLM"/>
    </source>
</evidence>
<dbReference type="HOGENOM" id="CLU_030794_0_0_10"/>
<accession>D2QL33</accession>
<dbReference type="EMBL" id="CP001769">
    <property type="protein sequence ID" value="ADB37272.1"/>
    <property type="molecule type" value="Genomic_DNA"/>
</dbReference>
<name>D2QL33_SPILD</name>
<dbReference type="eggNOG" id="ENOG502Z7RW">
    <property type="taxonomic scope" value="Bacteria"/>
</dbReference>
<dbReference type="Proteomes" id="UP000002028">
    <property type="component" value="Chromosome"/>
</dbReference>
<dbReference type="InterPro" id="IPR008929">
    <property type="entry name" value="Chondroitin_lyas"/>
</dbReference>
<dbReference type="InterPro" id="IPR008930">
    <property type="entry name" value="Terpenoid_cyclase/PrenylTrfase"/>
</dbReference>
<gene>
    <name evidence="1" type="ordered locus">Slin_1222</name>
</gene>
<sequence>MKDITRKTFLYQLTGLSAAVALSPLIAWKADQQADDEFYQKVVEANTREVAKLLQTFASDITELRRRLGFDLANLAAAFSEPSSPYYRKTELVPVMDKIIRFLVAKQQDDGTLDLGNLASPPDTAFILEPLCTAATILKTADLPALVEVKAQLKQFILKAGEALRTGGIHTPNHRWVVSAALAKINALFPNPGYVRRIDEWLSERVFIDKEGHYLERSMIYSEVIDRCLITMAHLLKRPQLLEPVRRNLQMTYFYLEPNGDLVTNDSRRQDQYMTVNCLPYYLDYRYMAIQDTNPEFATITRYIETVKGFDERTGPDLLAYFLETPLYRKSLPTPKAPSINFEKFFQETNLVRIRRNHTTTTIFGGTDFPFIVASGRSASPNFFAFRKGEAILNYMRLSTSFFNTGYFHSQGITYNQGEYVLHQKIDAPYYQPLPNKYKLATGDYKHSPSTDGRFWNKMDFGHRPQSNIKTIETRIAIRETNGANELRFSAKGAAGVQVTIELCFKAGGQVSGLKKIVDTADNYSIDGESGQYTYGKDTIQFGPGLFTHKKISGLEGEVYSSHFGSLKTEGIHVYLTAVTPFEHTFRIG</sequence>
<keyword evidence="2" id="KW-1185">Reference proteome</keyword>
<proteinExistence type="predicted"/>
<dbReference type="AlphaFoldDB" id="D2QL33"/>
<organism evidence="1 2">
    <name type="scientific">Spirosoma linguale (strain ATCC 33905 / DSM 74 / LMG 10896 / Claus 1)</name>
    <dbReference type="NCBI Taxonomy" id="504472"/>
    <lineage>
        <taxon>Bacteria</taxon>
        <taxon>Pseudomonadati</taxon>
        <taxon>Bacteroidota</taxon>
        <taxon>Cytophagia</taxon>
        <taxon>Cytophagales</taxon>
        <taxon>Cytophagaceae</taxon>
        <taxon>Spirosoma</taxon>
    </lineage>
</organism>
<dbReference type="SUPFAM" id="SSF48239">
    <property type="entry name" value="Terpenoid cyclases/Protein prenyltransferases"/>
    <property type="match status" value="1"/>
</dbReference>
<dbReference type="RefSeq" id="WP_012925823.1">
    <property type="nucleotide sequence ID" value="NC_013730.1"/>
</dbReference>
<protein>
    <recommendedName>
        <fullName evidence="3">Heparinase II/III family protein</fullName>
    </recommendedName>
</protein>
<reference evidence="1 2" key="1">
    <citation type="journal article" date="2010" name="Stand. Genomic Sci.">
        <title>Complete genome sequence of Spirosoma linguale type strain (1).</title>
        <authorList>
            <person name="Lail K."/>
            <person name="Sikorski J."/>
            <person name="Saunders E."/>
            <person name="Lapidus A."/>
            <person name="Glavina Del Rio T."/>
            <person name="Copeland A."/>
            <person name="Tice H."/>
            <person name="Cheng J.-F."/>
            <person name="Lucas S."/>
            <person name="Nolan M."/>
            <person name="Bruce D."/>
            <person name="Goodwin L."/>
            <person name="Pitluck S."/>
            <person name="Ivanova N."/>
            <person name="Mavromatis K."/>
            <person name="Ovchinnikova G."/>
            <person name="Pati A."/>
            <person name="Chen A."/>
            <person name="Palaniappan K."/>
            <person name="Land M."/>
            <person name="Hauser L."/>
            <person name="Chang Y.-J."/>
            <person name="Jeffries C.D."/>
            <person name="Chain P."/>
            <person name="Brettin T."/>
            <person name="Detter J.C."/>
            <person name="Schuetze A."/>
            <person name="Rohde M."/>
            <person name="Tindall B.J."/>
            <person name="Goeker M."/>
            <person name="Bristow J."/>
            <person name="Eisen J.A."/>
            <person name="Markowitz V."/>
            <person name="Hugenholtz P."/>
            <person name="Kyrpides N.C."/>
            <person name="Klenk H.-P."/>
            <person name="Chen F."/>
        </authorList>
    </citation>
    <scope>NUCLEOTIDE SEQUENCE [LARGE SCALE GENOMIC DNA]</scope>
    <source>
        <strain evidence="2">ATCC 33905 / DSM 74 / LMG 10896 / Claus 1</strain>
    </source>
</reference>